<reference evidence="1 2" key="1">
    <citation type="submission" date="2020-12" db="EMBL/GenBank/DDBJ databases">
        <title>Vagococcus allomyrinae sp. nov. and Enterococcus lavae sp. nov., isolated from the larvae of Allomyrina dichotoma.</title>
        <authorList>
            <person name="Lee S.D."/>
        </authorList>
    </citation>
    <scope>NUCLEOTIDE SEQUENCE [LARGE SCALE GENOMIC DNA]</scope>
    <source>
        <strain evidence="1 2">BWM-S5</strain>
    </source>
</reference>
<organism evidence="1 2">
    <name type="scientific">Enterococcus larvae</name>
    <dbReference type="NCBI Taxonomy" id="2794352"/>
    <lineage>
        <taxon>Bacteria</taxon>
        <taxon>Bacillati</taxon>
        <taxon>Bacillota</taxon>
        <taxon>Bacilli</taxon>
        <taxon>Lactobacillales</taxon>
        <taxon>Enterococcaceae</taxon>
        <taxon>Enterococcus</taxon>
    </lineage>
</organism>
<name>A0ABS4CN95_9ENTE</name>
<evidence type="ECO:0000313" key="1">
    <source>
        <dbReference type="EMBL" id="MBP1048045.1"/>
    </source>
</evidence>
<dbReference type="Proteomes" id="UP000673375">
    <property type="component" value="Unassembled WGS sequence"/>
</dbReference>
<accession>A0ABS4CN95</accession>
<sequence>MAGEKNDYVDEMSQINRELQTITDDLDINKKQTEKLSEAEDITQQIYKENSAILDELAYYWKGDKANRFLHSAYEENEYEQKQSMMSIDDAHLYLQQEQKRLMKKEEDLLNKQVKLKQFDK</sequence>
<gene>
    <name evidence="1" type="ORF">I6N96_17270</name>
</gene>
<keyword evidence="2" id="KW-1185">Reference proteome</keyword>
<dbReference type="Pfam" id="PF13125">
    <property type="entry name" value="DUF3958"/>
    <property type="match status" value="1"/>
</dbReference>
<dbReference type="EMBL" id="JAEDXU010000012">
    <property type="protein sequence ID" value="MBP1048045.1"/>
    <property type="molecule type" value="Genomic_DNA"/>
</dbReference>
<dbReference type="RefSeq" id="WP_209558823.1">
    <property type="nucleotide sequence ID" value="NZ_JAEDXU010000012.1"/>
</dbReference>
<dbReference type="InterPro" id="IPR025014">
    <property type="entry name" value="DUF3958"/>
</dbReference>
<comment type="caution">
    <text evidence="1">The sequence shown here is derived from an EMBL/GenBank/DDBJ whole genome shotgun (WGS) entry which is preliminary data.</text>
</comment>
<proteinExistence type="predicted"/>
<evidence type="ECO:0000313" key="2">
    <source>
        <dbReference type="Proteomes" id="UP000673375"/>
    </source>
</evidence>
<protein>
    <submittedName>
        <fullName evidence="1">DUF3958 family protein</fullName>
    </submittedName>
</protein>